<name>A0ABX0MG66_9BURK</name>
<evidence type="ECO:0008006" key="3">
    <source>
        <dbReference type="Google" id="ProtNLM"/>
    </source>
</evidence>
<accession>A0ABX0MG66</accession>
<organism evidence="1 2">
    <name type="scientific">Massilia genomosp. 1</name>
    <dbReference type="NCBI Taxonomy" id="2609280"/>
    <lineage>
        <taxon>Bacteria</taxon>
        <taxon>Pseudomonadati</taxon>
        <taxon>Pseudomonadota</taxon>
        <taxon>Betaproteobacteria</taxon>
        <taxon>Burkholderiales</taxon>
        <taxon>Oxalobacteraceae</taxon>
        <taxon>Telluria group</taxon>
        <taxon>Massilia</taxon>
    </lineage>
</organism>
<keyword evidence="2" id="KW-1185">Reference proteome</keyword>
<proteinExistence type="predicted"/>
<evidence type="ECO:0000313" key="2">
    <source>
        <dbReference type="Proteomes" id="UP000610594"/>
    </source>
</evidence>
<dbReference type="Proteomes" id="UP000610594">
    <property type="component" value="Unassembled WGS sequence"/>
</dbReference>
<sequence>MASSPSHKFGQDLGNLLEDIVLNRILKPRLEAFAGAKHFYLDSQKERPARTGKKVSWNDKYGNKHDLDFVIEVGGSETERGMPVAFIEAAWRRYTKHSKNKAQEIQGAILPIIELHHLAAPFYGAVLAGEFTDNALAQLRNNKFSVLYIPYRQVVDAFAAVGFDIEFDEDTSDKSFAEANVRLASLSDAEKAEIRVFLVDASKNETDKFMTALQATLERFIVQIILVPLFGTEAKCMSVEEALVQLGQLDKTKPNGSLQKIDVIVDYNNGDTIRASFVDEIGAMDFLSKLAG</sequence>
<reference evidence="1 2" key="1">
    <citation type="submission" date="2019-10" db="EMBL/GenBank/DDBJ databases">
        <title>Taxonomy of Antarctic Massilia spp.: description of Massilia rubra sp. nov., Massilia aquatica sp. nov., Massilia mucilaginosa sp. nov., Massilia frigida sp. nov. isolated from streams, lakes and regoliths.</title>
        <authorList>
            <person name="Holochova P."/>
            <person name="Sedlacek I."/>
            <person name="Kralova S."/>
            <person name="Maslanova I."/>
            <person name="Busse H.-J."/>
            <person name="Stankova E."/>
            <person name="Vrbovska V."/>
            <person name="Kovarovic V."/>
            <person name="Bartak M."/>
            <person name="Svec P."/>
            <person name="Pantucek R."/>
        </authorList>
    </citation>
    <scope>NUCLEOTIDE SEQUENCE [LARGE SCALE GENOMIC DNA]</scope>
    <source>
        <strain evidence="1 2">CCM 8694</strain>
    </source>
</reference>
<dbReference type="EMBL" id="WHJF01000005">
    <property type="protein sequence ID" value="NHZ61316.1"/>
    <property type="molecule type" value="Genomic_DNA"/>
</dbReference>
<gene>
    <name evidence="1" type="ORF">F1735_03195</name>
</gene>
<protein>
    <recommendedName>
        <fullName evidence="3">DNA methylase</fullName>
    </recommendedName>
</protein>
<comment type="caution">
    <text evidence="1">The sequence shown here is derived from an EMBL/GenBank/DDBJ whole genome shotgun (WGS) entry which is preliminary data.</text>
</comment>
<evidence type="ECO:0000313" key="1">
    <source>
        <dbReference type="EMBL" id="NHZ61316.1"/>
    </source>
</evidence>